<evidence type="ECO:0000313" key="1">
    <source>
        <dbReference type="EMBL" id="CAG8646182.1"/>
    </source>
</evidence>
<protein>
    <submittedName>
        <fullName evidence="1">11638_t:CDS:1</fullName>
    </submittedName>
</protein>
<evidence type="ECO:0000313" key="2">
    <source>
        <dbReference type="Proteomes" id="UP000789525"/>
    </source>
</evidence>
<reference evidence="1" key="1">
    <citation type="submission" date="2021-06" db="EMBL/GenBank/DDBJ databases">
        <authorList>
            <person name="Kallberg Y."/>
            <person name="Tangrot J."/>
            <person name="Rosling A."/>
        </authorList>
    </citation>
    <scope>NUCLEOTIDE SEQUENCE</scope>
    <source>
        <strain evidence="1">CL356</strain>
    </source>
</reference>
<dbReference type="EMBL" id="CAJVPT010020121">
    <property type="protein sequence ID" value="CAG8646182.1"/>
    <property type="molecule type" value="Genomic_DNA"/>
</dbReference>
<sequence length="87" mass="9401">MTGEEAKGQKGRQGGQNNARRNERRAKERETHVKEGDANTSKHATSENAFDTCTGAFSVTDASGEPLPFPVVVELVLLLSDMRVEAA</sequence>
<accession>A0ACA9NAX2</accession>
<dbReference type="Proteomes" id="UP000789525">
    <property type="component" value="Unassembled WGS sequence"/>
</dbReference>
<proteinExistence type="predicted"/>
<organism evidence="1 2">
    <name type="scientific">Acaulospora colombiana</name>
    <dbReference type="NCBI Taxonomy" id="27376"/>
    <lineage>
        <taxon>Eukaryota</taxon>
        <taxon>Fungi</taxon>
        <taxon>Fungi incertae sedis</taxon>
        <taxon>Mucoromycota</taxon>
        <taxon>Glomeromycotina</taxon>
        <taxon>Glomeromycetes</taxon>
        <taxon>Diversisporales</taxon>
        <taxon>Acaulosporaceae</taxon>
        <taxon>Acaulospora</taxon>
    </lineage>
</organism>
<keyword evidence="2" id="KW-1185">Reference proteome</keyword>
<comment type="caution">
    <text evidence="1">The sequence shown here is derived from an EMBL/GenBank/DDBJ whole genome shotgun (WGS) entry which is preliminary data.</text>
</comment>
<name>A0ACA9NAX2_9GLOM</name>
<gene>
    <name evidence="1" type="ORF">ACOLOM_LOCUS8107</name>
</gene>